<sequence>MEMNASFLNRDDSESDVSIGSMSSVHTSDLSSFDDVISYSSEDELGHKKKKRISIDEANTKYFRGQLYDIYEVVSRNRRKAS</sequence>
<name>A0A087UP90_STEMI</name>
<reference evidence="2 3" key="1">
    <citation type="submission" date="2013-11" db="EMBL/GenBank/DDBJ databases">
        <title>Genome sequencing of Stegodyphus mimosarum.</title>
        <authorList>
            <person name="Bechsgaard J."/>
        </authorList>
    </citation>
    <scope>NUCLEOTIDE SEQUENCE [LARGE SCALE GENOMIC DNA]</scope>
</reference>
<evidence type="ECO:0000313" key="2">
    <source>
        <dbReference type="EMBL" id="KFM79179.1"/>
    </source>
</evidence>
<proteinExistence type="predicted"/>
<evidence type="ECO:0000256" key="1">
    <source>
        <dbReference type="SAM" id="MobiDB-lite"/>
    </source>
</evidence>
<dbReference type="OrthoDB" id="8300713at2759"/>
<protein>
    <submittedName>
        <fullName evidence="2">Uncharacterized protein</fullName>
    </submittedName>
</protein>
<gene>
    <name evidence="2" type="ORF">X975_25918</name>
</gene>
<feature type="non-terminal residue" evidence="2">
    <location>
        <position position="82"/>
    </location>
</feature>
<dbReference type="Proteomes" id="UP000054359">
    <property type="component" value="Unassembled WGS sequence"/>
</dbReference>
<dbReference type="EMBL" id="KK120839">
    <property type="protein sequence ID" value="KFM79179.1"/>
    <property type="molecule type" value="Genomic_DNA"/>
</dbReference>
<feature type="region of interest" description="Disordered" evidence="1">
    <location>
        <begin position="1"/>
        <end position="28"/>
    </location>
</feature>
<feature type="compositionally biased region" description="Polar residues" evidence="1">
    <location>
        <begin position="16"/>
        <end position="28"/>
    </location>
</feature>
<accession>A0A087UP90</accession>
<keyword evidence="3" id="KW-1185">Reference proteome</keyword>
<dbReference type="AlphaFoldDB" id="A0A087UP90"/>
<organism evidence="2 3">
    <name type="scientific">Stegodyphus mimosarum</name>
    <name type="common">African social velvet spider</name>
    <dbReference type="NCBI Taxonomy" id="407821"/>
    <lineage>
        <taxon>Eukaryota</taxon>
        <taxon>Metazoa</taxon>
        <taxon>Ecdysozoa</taxon>
        <taxon>Arthropoda</taxon>
        <taxon>Chelicerata</taxon>
        <taxon>Arachnida</taxon>
        <taxon>Araneae</taxon>
        <taxon>Araneomorphae</taxon>
        <taxon>Entelegynae</taxon>
        <taxon>Eresoidea</taxon>
        <taxon>Eresidae</taxon>
        <taxon>Stegodyphus</taxon>
    </lineage>
</organism>
<evidence type="ECO:0000313" key="3">
    <source>
        <dbReference type="Proteomes" id="UP000054359"/>
    </source>
</evidence>